<sequence>MNAYEAMKIIEERCNSLLDALPTILANEAVLFAKENFEAETWRGKSEEEWDKRKDSNNTKKLLVDSGDLSRSVSNPDIEIGKDKATITIGSNLPYAKAHNFGFEGEVNQNVREHERRAKNGKEYFVKAHKRIMKLRIPKRQFISKWEDSPMFQERIKEILRKEINNIHKF</sequence>
<comment type="caution">
    <text evidence="1">The sequence shown here is derived from an EMBL/GenBank/DDBJ whole genome shotgun (WGS) entry which is preliminary data.</text>
</comment>
<proteinExistence type="predicted"/>
<dbReference type="InterPro" id="IPR006522">
    <property type="entry name" value="Phage_virion_morphogenesis"/>
</dbReference>
<accession>A0AAP6HFC5</accession>
<reference evidence="1" key="1">
    <citation type="submission" date="2023-01" db="EMBL/GenBank/DDBJ databases">
        <title>Genome-based studies on antimicrobial resistance profiles of Riemerella anatipestifer in China, 1994 to 2021.</title>
        <authorList>
            <person name="Yang Z."/>
            <person name="Zhu D."/>
        </authorList>
    </citation>
    <scope>NUCLEOTIDE SEQUENCE</scope>
    <source>
        <strain evidence="1">RCAD1218</strain>
    </source>
</reference>
<evidence type="ECO:0000313" key="2">
    <source>
        <dbReference type="Proteomes" id="UP001284033"/>
    </source>
</evidence>
<dbReference type="Proteomes" id="UP001284033">
    <property type="component" value="Unassembled WGS sequence"/>
</dbReference>
<name>A0AAP6HFC5_RIEAN</name>
<dbReference type="EMBL" id="JAQZHK010000010">
    <property type="protein sequence ID" value="MDY3513534.1"/>
    <property type="molecule type" value="Genomic_DNA"/>
</dbReference>
<dbReference type="Pfam" id="PF05069">
    <property type="entry name" value="Phage_tail_S"/>
    <property type="match status" value="1"/>
</dbReference>
<protein>
    <submittedName>
        <fullName evidence="1">Phage virion morphogenesis protein</fullName>
    </submittedName>
</protein>
<gene>
    <name evidence="1" type="ORF">PG303_09960</name>
</gene>
<organism evidence="1 2">
    <name type="scientific">Riemerella anatipestifer</name>
    <name type="common">Moraxella anatipestifer</name>
    <dbReference type="NCBI Taxonomy" id="34085"/>
    <lineage>
        <taxon>Bacteria</taxon>
        <taxon>Pseudomonadati</taxon>
        <taxon>Bacteroidota</taxon>
        <taxon>Flavobacteriia</taxon>
        <taxon>Flavobacteriales</taxon>
        <taxon>Weeksellaceae</taxon>
        <taxon>Riemerella</taxon>
    </lineage>
</organism>
<dbReference type="AlphaFoldDB" id="A0AAP6HFC5"/>
<evidence type="ECO:0000313" key="1">
    <source>
        <dbReference type="EMBL" id="MDY3513534.1"/>
    </source>
</evidence>
<dbReference type="RefSeq" id="WP_014938825.1">
    <property type="nucleotide sequence ID" value="NZ_CP041029.1"/>
</dbReference>